<reference evidence="1 2" key="1">
    <citation type="submission" date="2021-06" db="EMBL/GenBank/DDBJ databases">
        <title>Caerostris extrusa draft genome.</title>
        <authorList>
            <person name="Kono N."/>
            <person name="Arakawa K."/>
        </authorList>
    </citation>
    <scope>NUCLEOTIDE SEQUENCE [LARGE SCALE GENOMIC DNA]</scope>
</reference>
<organism evidence="1 2">
    <name type="scientific">Caerostris extrusa</name>
    <name type="common">Bark spider</name>
    <name type="synonym">Caerostris bankana</name>
    <dbReference type="NCBI Taxonomy" id="172846"/>
    <lineage>
        <taxon>Eukaryota</taxon>
        <taxon>Metazoa</taxon>
        <taxon>Ecdysozoa</taxon>
        <taxon>Arthropoda</taxon>
        <taxon>Chelicerata</taxon>
        <taxon>Arachnida</taxon>
        <taxon>Araneae</taxon>
        <taxon>Araneomorphae</taxon>
        <taxon>Entelegynae</taxon>
        <taxon>Araneoidea</taxon>
        <taxon>Araneidae</taxon>
        <taxon>Caerostris</taxon>
    </lineage>
</organism>
<sequence>MKCSILISNNIKSSMEVIHYSHAISRFFNIKQGLPVHNSMLYPHYTSVLPVKMIISCLFYERRKGCHSFSRGWTFWCHYNFKQVSPRTIYEELSPSSNPIEAHPPS</sequence>
<evidence type="ECO:0000313" key="1">
    <source>
        <dbReference type="EMBL" id="GIX83469.1"/>
    </source>
</evidence>
<comment type="caution">
    <text evidence="1">The sequence shown here is derived from an EMBL/GenBank/DDBJ whole genome shotgun (WGS) entry which is preliminary data.</text>
</comment>
<evidence type="ECO:0000313" key="2">
    <source>
        <dbReference type="Proteomes" id="UP001054945"/>
    </source>
</evidence>
<gene>
    <name evidence="1" type="ORF">CEXT_245721</name>
</gene>
<keyword evidence="2" id="KW-1185">Reference proteome</keyword>
<name>A0AAV4NF78_CAEEX</name>
<dbReference type="EMBL" id="BPLR01003334">
    <property type="protein sequence ID" value="GIX83469.1"/>
    <property type="molecule type" value="Genomic_DNA"/>
</dbReference>
<accession>A0AAV4NF78</accession>
<dbReference type="Proteomes" id="UP001054945">
    <property type="component" value="Unassembled WGS sequence"/>
</dbReference>
<protein>
    <submittedName>
        <fullName evidence="1">Uncharacterized protein</fullName>
    </submittedName>
</protein>
<proteinExistence type="predicted"/>
<dbReference type="AlphaFoldDB" id="A0AAV4NF78"/>